<keyword evidence="6" id="KW-0961">Cell wall biogenesis/degradation</keyword>
<dbReference type="FunFam" id="1.10.3810.10:FF:000001">
    <property type="entry name" value="Penicillin-binding protein 1A"/>
    <property type="match status" value="1"/>
</dbReference>
<dbReference type="Proteomes" id="UP000287033">
    <property type="component" value="Unassembled WGS sequence"/>
</dbReference>
<dbReference type="OrthoDB" id="5578494at2759"/>
<sequence length="296" mass="33368">DRLRDWFKKDWKQRFRHWLLDFDAHIDSTLFSSAKGARELYERFSTFMDRFYVGGWKRWVFIEPLSEAATIGLGGLLVMLALAIPAFRETSDDDWLKKSDLAVSFLDRYGNPIGNRGIKHNDSIPLEDFPDNLIKATLATEDRRFYDHFGIDIAGTARALVTNAQAGGVRQGGSSITQQLAKNLFLSNERTIERKVNEAFLAVWLETRLTKNEILKLYLDRAYMGGGTFGVDGAAHFYFNKSARDVTLAESAMLAGLFKAPTKYAPHINLPAARARANVVLDNLVDAGFMTEGQVF</sequence>
<dbReference type="Gene3D" id="1.10.3810.10">
    <property type="entry name" value="Biosynthetic peptidoglycan transglycosylase-like"/>
    <property type="match status" value="1"/>
</dbReference>
<evidence type="ECO:0000313" key="8">
    <source>
        <dbReference type="EMBL" id="GCC44098.1"/>
    </source>
</evidence>
<name>A0A401TND3_CHIPU</name>
<dbReference type="STRING" id="137246.A0A401TND3"/>
<evidence type="ECO:0000259" key="7">
    <source>
        <dbReference type="Pfam" id="PF00912"/>
    </source>
</evidence>
<dbReference type="InterPro" id="IPR036950">
    <property type="entry name" value="PBP_transglycosylase"/>
</dbReference>
<keyword evidence="4" id="KW-0573">Peptidoglycan synthesis</keyword>
<evidence type="ECO:0000256" key="1">
    <source>
        <dbReference type="ARBA" id="ARBA00022679"/>
    </source>
</evidence>
<keyword evidence="3" id="KW-0133">Cell shape</keyword>
<proteinExistence type="predicted"/>
<protein>
    <recommendedName>
        <fullName evidence="7">Glycosyl transferase family 51 domain-containing protein</fullName>
    </recommendedName>
</protein>
<organism evidence="8 9">
    <name type="scientific">Chiloscyllium punctatum</name>
    <name type="common">Brownbanded bambooshark</name>
    <name type="synonym">Hemiscyllium punctatum</name>
    <dbReference type="NCBI Taxonomy" id="137246"/>
    <lineage>
        <taxon>Eukaryota</taxon>
        <taxon>Metazoa</taxon>
        <taxon>Chordata</taxon>
        <taxon>Craniata</taxon>
        <taxon>Vertebrata</taxon>
        <taxon>Chondrichthyes</taxon>
        <taxon>Elasmobranchii</taxon>
        <taxon>Galeomorphii</taxon>
        <taxon>Galeoidea</taxon>
        <taxon>Orectolobiformes</taxon>
        <taxon>Hemiscylliidae</taxon>
        <taxon>Chiloscyllium</taxon>
    </lineage>
</organism>
<dbReference type="GO" id="GO:0008955">
    <property type="term" value="F:peptidoglycan glycosyltransferase activity"/>
    <property type="evidence" value="ECO:0007669"/>
    <property type="project" value="TreeGrafter"/>
</dbReference>
<keyword evidence="9" id="KW-1185">Reference proteome</keyword>
<dbReference type="GO" id="GO:0008360">
    <property type="term" value="P:regulation of cell shape"/>
    <property type="evidence" value="ECO:0007669"/>
    <property type="project" value="UniProtKB-KW"/>
</dbReference>
<keyword evidence="2" id="KW-0378">Hydrolase</keyword>
<dbReference type="PANTHER" id="PTHR32282">
    <property type="entry name" value="BINDING PROTEIN TRANSPEPTIDASE, PUTATIVE-RELATED"/>
    <property type="match status" value="1"/>
</dbReference>
<keyword evidence="5" id="KW-0511">Multifunctional enzyme</keyword>
<comment type="caution">
    <text evidence="8">The sequence shown here is derived from an EMBL/GenBank/DDBJ whole genome shotgun (WGS) entry which is preliminary data.</text>
</comment>
<dbReference type="AlphaFoldDB" id="A0A401TND3"/>
<evidence type="ECO:0000256" key="2">
    <source>
        <dbReference type="ARBA" id="ARBA00022801"/>
    </source>
</evidence>
<dbReference type="InterPro" id="IPR001264">
    <property type="entry name" value="Glyco_trans_51"/>
</dbReference>
<dbReference type="Pfam" id="PF00912">
    <property type="entry name" value="Transgly"/>
    <property type="match status" value="1"/>
</dbReference>
<evidence type="ECO:0000256" key="5">
    <source>
        <dbReference type="ARBA" id="ARBA00023268"/>
    </source>
</evidence>
<feature type="non-terminal residue" evidence="8">
    <location>
        <position position="1"/>
    </location>
</feature>
<dbReference type="GO" id="GO:0071555">
    <property type="term" value="P:cell wall organization"/>
    <property type="evidence" value="ECO:0007669"/>
    <property type="project" value="UniProtKB-KW"/>
</dbReference>
<reference evidence="8 9" key="1">
    <citation type="journal article" date="2018" name="Nat. Ecol. Evol.">
        <title>Shark genomes provide insights into elasmobranch evolution and the origin of vertebrates.</title>
        <authorList>
            <person name="Hara Y"/>
            <person name="Yamaguchi K"/>
            <person name="Onimaru K"/>
            <person name="Kadota M"/>
            <person name="Koyanagi M"/>
            <person name="Keeley SD"/>
            <person name="Tatsumi K"/>
            <person name="Tanaka K"/>
            <person name="Motone F"/>
            <person name="Kageyama Y"/>
            <person name="Nozu R"/>
            <person name="Adachi N"/>
            <person name="Nishimura O"/>
            <person name="Nakagawa R"/>
            <person name="Tanegashima C"/>
            <person name="Kiyatake I"/>
            <person name="Matsumoto R"/>
            <person name="Murakumo K"/>
            <person name="Nishida K"/>
            <person name="Terakita A"/>
            <person name="Kuratani S"/>
            <person name="Sato K"/>
            <person name="Hyodo S Kuraku.S."/>
        </authorList>
    </citation>
    <scope>NUCLEOTIDE SEQUENCE [LARGE SCALE GENOMIC DNA]</scope>
</reference>
<dbReference type="InterPro" id="IPR023346">
    <property type="entry name" value="Lysozyme-like_dom_sf"/>
</dbReference>
<feature type="non-terminal residue" evidence="8">
    <location>
        <position position="296"/>
    </location>
</feature>
<dbReference type="SUPFAM" id="SSF53955">
    <property type="entry name" value="Lysozyme-like"/>
    <property type="match status" value="1"/>
</dbReference>
<feature type="domain" description="Glycosyl transferase family 51" evidence="7">
    <location>
        <begin position="118"/>
        <end position="284"/>
    </location>
</feature>
<dbReference type="PANTHER" id="PTHR32282:SF33">
    <property type="entry name" value="PEPTIDOGLYCAN GLYCOSYLTRANSFERASE"/>
    <property type="match status" value="1"/>
</dbReference>
<dbReference type="GO" id="GO:0016787">
    <property type="term" value="F:hydrolase activity"/>
    <property type="evidence" value="ECO:0007669"/>
    <property type="project" value="UniProtKB-KW"/>
</dbReference>
<keyword evidence="1" id="KW-0808">Transferase</keyword>
<evidence type="ECO:0000256" key="4">
    <source>
        <dbReference type="ARBA" id="ARBA00022984"/>
    </source>
</evidence>
<dbReference type="InterPro" id="IPR050396">
    <property type="entry name" value="Glycosyltr_51/Transpeptidase"/>
</dbReference>
<dbReference type="EMBL" id="BEZZ01120262">
    <property type="protein sequence ID" value="GCC44098.1"/>
    <property type="molecule type" value="Genomic_DNA"/>
</dbReference>
<accession>A0A401TND3</accession>
<evidence type="ECO:0000256" key="3">
    <source>
        <dbReference type="ARBA" id="ARBA00022960"/>
    </source>
</evidence>
<evidence type="ECO:0000256" key="6">
    <source>
        <dbReference type="ARBA" id="ARBA00023316"/>
    </source>
</evidence>
<gene>
    <name evidence="8" type="ORF">chiPu_0028013</name>
</gene>
<evidence type="ECO:0000313" key="9">
    <source>
        <dbReference type="Proteomes" id="UP000287033"/>
    </source>
</evidence>